<dbReference type="Gene3D" id="1.10.3470.10">
    <property type="entry name" value="ABC transporter involved in vitamin B12 uptake, BtuC"/>
    <property type="match status" value="1"/>
</dbReference>
<feature type="transmembrane region" description="Helical" evidence="8">
    <location>
        <begin position="62"/>
        <end position="82"/>
    </location>
</feature>
<dbReference type="EMBL" id="JACDUT010000004">
    <property type="protein sequence ID" value="MBA2874649.1"/>
    <property type="molecule type" value="Genomic_DNA"/>
</dbReference>
<dbReference type="RefSeq" id="WP_181555556.1">
    <property type="nucleotide sequence ID" value="NZ_JACDUT010000004.1"/>
</dbReference>
<organism evidence="9 10">
    <name type="scientific">Thermaerobacillus caldiproteolyticus</name>
    <dbReference type="NCBI Taxonomy" id="247480"/>
    <lineage>
        <taxon>Bacteria</taxon>
        <taxon>Bacillati</taxon>
        <taxon>Bacillota</taxon>
        <taxon>Bacilli</taxon>
        <taxon>Bacillales</taxon>
        <taxon>Anoxybacillaceae</taxon>
        <taxon>Thermaerobacillus</taxon>
    </lineage>
</organism>
<feature type="transmembrane region" description="Helical" evidence="8">
    <location>
        <begin position="12"/>
        <end position="33"/>
    </location>
</feature>
<accession>A0A7V9Z5X4</accession>
<feature type="transmembrane region" description="Helical" evidence="8">
    <location>
        <begin position="94"/>
        <end position="113"/>
    </location>
</feature>
<dbReference type="Pfam" id="PF01032">
    <property type="entry name" value="FecCD"/>
    <property type="match status" value="1"/>
</dbReference>
<dbReference type="PANTHER" id="PTHR30472:SF23">
    <property type="entry name" value="IRON-UPTAKE SYSTEM PERMEASE PROTEIN FEUC"/>
    <property type="match status" value="1"/>
</dbReference>
<dbReference type="Proteomes" id="UP000523087">
    <property type="component" value="Unassembled WGS sequence"/>
</dbReference>
<dbReference type="GO" id="GO:0022857">
    <property type="term" value="F:transmembrane transporter activity"/>
    <property type="evidence" value="ECO:0007669"/>
    <property type="project" value="InterPro"/>
</dbReference>
<dbReference type="SUPFAM" id="SSF81345">
    <property type="entry name" value="ABC transporter involved in vitamin B12 uptake, BtuC"/>
    <property type="match status" value="1"/>
</dbReference>
<feature type="transmembrane region" description="Helical" evidence="8">
    <location>
        <begin position="248"/>
        <end position="277"/>
    </location>
</feature>
<dbReference type="CDD" id="cd06550">
    <property type="entry name" value="TM_ABC_iron-siderophores_like"/>
    <property type="match status" value="1"/>
</dbReference>
<feature type="transmembrane region" description="Helical" evidence="8">
    <location>
        <begin position="158"/>
        <end position="178"/>
    </location>
</feature>
<comment type="similarity">
    <text evidence="2">Belongs to the binding-protein-dependent transport system permease family. FecCD subfamily.</text>
</comment>
<evidence type="ECO:0000256" key="7">
    <source>
        <dbReference type="ARBA" id="ARBA00023136"/>
    </source>
</evidence>
<protein>
    <submittedName>
        <fullName evidence="9">Iron complex transport system permease protein</fullName>
    </submittedName>
</protein>
<sequence>MPKNSAGRYWTVLLISFGIVLVAICVSLTNGVFDMTVIDVLKTLLRIDPVPDHDLVIFDFRLPRIVVAALVGFGLGVAGAAIQGISRNGLADPGILGINAGAGAAIVIFMFFFEGRIAGSGWLSILAMPLFGWIGGLGAAVLIYFFAWRNGRLDPQRLILVGIAAGSGLGALSLYLSLKMNPQDFEMATVWLTGSIWNANWQYIASMLPWLAILVPIIIRKSYILDLLQLGEDSAKSLGVSTEKEKNVLLLSSIGIVSACVSVSGNIGFVGLIAPHIAKRLVGIHHHRVIPVCGTIGMLLVIVSDFIAKTVFSPIELPVGIVISIIGIPYFVYLLFKTKV</sequence>
<gene>
    <name evidence="9" type="ORF">HNR31_001420</name>
</gene>
<dbReference type="GO" id="GO:0005886">
    <property type="term" value="C:plasma membrane"/>
    <property type="evidence" value="ECO:0007669"/>
    <property type="project" value="UniProtKB-SubCell"/>
</dbReference>
<dbReference type="GO" id="GO:0033214">
    <property type="term" value="P:siderophore-iron import into cell"/>
    <property type="evidence" value="ECO:0007669"/>
    <property type="project" value="TreeGrafter"/>
</dbReference>
<dbReference type="InterPro" id="IPR000522">
    <property type="entry name" value="ABC_transptr_permease_BtuC"/>
</dbReference>
<evidence type="ECO:0000256" key="6">
    <source>
        <dbReference type="ARBA" id="ARBA00022989"/>
    </source>
</evidence>
<keyword evidence="10" id="KW-1185">Reference proteome</keyword>
<evidence type="ECO:0000256" key="2">
    <source>
        <dbReference type="ARBA" id="ARBA00007935"/>
    </source>
</evidence>
<name>A0A7V9Z5X4_9BACL</name>
<keyword evidence="4" id="KW-1003">Cell membrane</keyword>
<evidence type="ECO:0000256" key="1">
    <source>
        <dbReference type="ARBA" id="ARBA00004651"/>
    </source>
</evidence>
<keyword evidence="5 8" id="KW-0812">Transmembrane</keyword>
<comment type="subcellular location">
    <subcellularLocation>
        <location evidence="1">Cell membrane</location>
        <topology evidence="1">Multi-pass membrane protein</topology>
    </subcellularLocation>
</comment>
<evidence type="ECO:0000313" key="9">
    <source>
        <dbReference type="EMBL" id="MBA2874649.1"/>
    </source>
</evidence>
<evidence type="ECO:0000256" key="5">
    <source>
        <dbReference type="ARBA" id="ARBA00022692"/>
    </source>
</evidence>
<keyword evidence="3" id="KW-0813">Transport</keyword>
<proteinExistence type="inferred from homology"/>
<feature type="transmembrane region" description="Helical" evidence="8">
    <location>
        <begin position="125"/>
        <end position="146"/>
    </location>
</feature>
<dbReference type="PANTHER" id="PTHR30472">
    <property type="entry name" value="FERRIC ENTEROBACTIN TRANSPORT SYSTEM PERMEASE PROTEIN"/>
    <property type="match status" value="1"/>
</dbReference>
<reference evidence="9 10" key="1">
    <citation type="submission" date="2020-07" db="EMBL/GenBank/DDBJ databases">
        <title>Genomic Encyclopedia of Type Strains, Phase IV (KMG-IV): sequencing the most valuable type-strain genomes for metagenomic binning, comparative biology and taxonomic classification.</title>
        <authorList>
            <person name="Goeker M."/>
        </authorList>
    </citation>
    <scope>NUCLEOTIDE SEQUENCE [LARGE SCALE GENOMIC DNA]</scope>
    <source>
        <strain evidence="9 10">DSM 15730</strain>
    </source>
</reference>
<keyword evidence="6 8" id="KW-1133">Transmembrane helix</keyword>
<evidence type="ECO:0000256" key="3">
    <source>
        <dbReference type="ARBA" id="ARBA00022448"/>
    </source>
</evidence>
<evidence type="ECO:0000256" key="8">
    <source>
        <dbReference type="SAM" id="Phobius"/>
    </source>
</evidence>
<dbReference type="InterPro" id="IPR037294">
    <property type="entry name" value="ABC_BtuC-like"/>
</dbReference>
<evidence type="ECO:0000313" key="10">
    <source>
        <dbReference type="Proteomes" id="UP000523087"/>
    </source>
</evidence>
<dbReference type="AlphaFoldDB" id="A0A7V9Z5X4"/>
<dbReference type="FunFam" id="1.10.3470.10:FF:000001">
    <property type="entry name" value="Vitamin B12 ABC transporter permease BtuC"/>
    <property type="match status" value="1"/>
</dbReference>
<keyword evidence="7 8" id="KW-0472">Membrane</keyword>
<feature type="transmembrane region" description="Helical" evidence="8">
    <location>
        <begin position="201"/>
        <end position="219"/>
    </location>
</feature>
<feature type="transmembrane region" description="Helical" evidence="8">
    <location>
        <begin position="289"/>
        <end position="308"/>
    </location>
</feature>
<comment type="caution">
    <text evidence="9">The sequence shown here is derived from an EMBL/GenBank/DDBJ whole genome shotgun (WGS) entry which is preliminary data.</text>
</comment>
<evidence type="ECO:0000256" key="4">
    <source>
        <dbReference type="ARBA" id="ARBA00022475"/>
    </source>
</evidence>
<feature type="transmembrane region" description="Helical" evidence="8">
    <location>
        <begin position="315"/>
        <end position="336"/>
    </location>
</feature>